<comment type="caution">
    <text evidence="2">The sequence shown here is derived from an EMBL/GenBank/DDBJ whole genome shotgun (WGS) entry which is preliminary data.</text>
</comment>
<feature type="compositionally biased region" description="Basic residues" evidence="1">
    <location>
        <begin position="409"/>
        <end position="419"/>
    </location>
</feature>
<accession>A0A917MXH2</accession>
<protein>
    <submittedName>
        <fullName evidence="2">Uncharacterized protein</fullName>
    </submittedName>
</protein>
<reference evidence="2" key="2">
    <citation type="submission" date="2020-09" db="EMBL/GenBank/DDBJ databases">
        <authorList>
            <person name="Sun Q."/>
            <person name="Zhou Y."/>
        </authorList>
    </citation>
    <scope>NUCLEOTIDE SEQUENCE</scope>
    <source>
        <strain evidence="2">CGMCC 1.15290</strain>
    </source>
</reference>
<dbReference type="EMBL" id="BMIB01000003">
    <property type="protein sequence ID" value="GGH73386.1"/>
    <property type="molecule type" value="Genomic_DNA"/>
</dbReference>
<name>A0A917MXH2_9BACT</name>
<proteinExistence type="predicted"/>
<evidence type="ECO:0000256" key="1">
    <source>
        <dbReference type="SAM" id="MobiDB-lite"/>
    </source>
</evidence>
<dbReference type="RefSeq" id="WP_188954570.1">
    <property type="nucleotide sequence ID" value="NZ_BMIB01000003.1"/>
</dbReference>
<evidence type="ECO:0000313" key="3">
    <source>
        <dbReference type="Proteomes" id="UP000627292"/>
    </source>
</evidence>
<organism evidence="2 3">
    <name type="scientific">Filimonas zeae</name>
    <dbReference type="NCBI Taxonomy" id="1737353"/>
    <lineage>
        <taxon>Bacteria</taxon>
        <taxon>Pseudomonadati</taxon>
        <taxon>Bacteroidota</taxon>
        <taxon>Chitinophagia</taxon>
        <taxon>Chitinophagales</taxon>
        <taxon>Chitinophagaceae</taxon>
        <taxon>Filimonas</taxon>
    </lineage>
</organism>
<gene>
    <name evidence="2" type="ORF">GCM10011379_34850</name>
</gene>
<evidence type="ECO:0000313" key="2">
    <source>
        <dbReference type="EMBL" id="GGH73386.1"/>
    </source>
</evidence>
<dbReference type="AlphaFoldDB" id="A0A917MXH2"/>
<dbReference type="Proteomes" id="UP000627292">
    <property type="component" value="Unassembled WGS sequence"/>
</dbReference>
<sequence>MKTELLPQPAQQPYALYTGALPNLFLLLQHDLHPDNIPLLFQNGQLESRVNDVKQQCHNLIHEFSCLICYGTDATGNSTLQRSWCAENTLLDIAYRYIKIHPELKTVYQPALDAIIEVYNFLDTHFKQLHPAGSKMPDIIIEKYITTMKRAYHKLLQAHNQNGLLKALLHPAWEVIKHPGKGNNTYHRVTYAFQLLGRVKLWHQRKGSYDELYGIALSMNVNSQAFLEYISVMGKKALDAFADEAAKHQQIKNWHQQYREEVWITTHTAVRESYNAEERHVASFFTDWLQEQKEFLVLCNHEADEKIRLQIAKDLAFLCWHTRISIEAGFYSEEITTHIIRVITGYISTKNTPAPSFNSVEKLIRSIEIPWQVKDELKAYFNRCMAQLLKVPEKGVRPSKKKTDTIAINKRKANTKTKQ</sequence>
<keyword evidence="3" id="KW-1185">Reference proteome</keyword>
<reference evidence="2" key="1">
    <citation type="journal article" date="2014" name="Int. J. Syst. Evol. Microbiol.">
        <title>Complete genome sequence of Corynebacterium casei LMG S-19264T (=DSM 44701T), isolated from a smear-ripened cheese.</title>
        <authorList>
            <consortium name="US DOE Joint Genome Institute (JGI-PGF)"/>
            <person name="Walter F."/>
            <person name="Albersmeier A."/>
            <person name="Kalinowski J."/>
            <person name="Ruckert C."/>
        </authorList>
    </citation>
    <scope>NUCLEOTIDE SEQUENCE</scope>
    <source>
        <strain evidence="2">CGMCC 1.15290</strain>
    </source>
</reference>
<feature type="region of interest" description="Disordered" evidence="1">
    <location>
        <begin position="396"/>
        <end position="419"/>
    </location>
</feature>